<dbReference type="AlphaFoldDB" id="A0A552F4A3"/>
<evidence type="ECO:0000259" key="5">
    <source>
        <dbReference type="PROSITE" id="PS50110"/>
    </source>
</evidence>
<dbReference type="InterPro" id="IPR011006">
    <property type="entry name" value="CheY-like_superfamily"/>
</dbReference>
<dbReference type="InterPro" id="IPR052016">
    <property type="entry name" value="Bact_Sigma-Reg"/>
</dbReference>
<reference evidence="6 7" key="1">
    <citation type="submission" date="2019-01" db="EMBL/GenBank/DDBJ databases">
        <title>Coherence of Microcystis species and biogeography revealed through population genomics.</title>
        <authorList>
            <person name="Perez-Carrascal O.M."/>
            <person name="Terrat Y."/>
            <person name="Giani A."/>
            <person name="Fortin N."/>
            <person name="Tromas N."/>
            <person name="Shapiro B.J."/>
        </authorList>
    </citation>
    <scope>NUCLEOTIDE SEQUENCE [LARGE SCALE GENOMIC DNA]</scope>
    <source>
        <strain evidence="6">Ma_MB_S_20031200_S102</strain>
    </source>
</reference>
<dbReference type="Proteomes" id="UP000317708">
    <property type="component" value="Unassembled WGS sequence"/>
</dbReference>
<proteinExistence type="predicted"/>
<dbReference type="Pfam" id="PF00072">
    <property type="entry name" value="Response_reg"/>
    <property type="match status" value="1"/>
</dbReference>
<sequence length="588" mass="65286">MSIHDSTQGNEQALSHVRHELRTPINAIIGYAEMLQEDLEDGLSPLSGECGTIAEQGRHLLGLINRLVMPETDGEAEDSKTVELLSRVSESMTQPICALVTRVENLLTEGLEPNLTLDVEKIRTAVIALDHFIHHLDELYYQAATSILAKVIERPTINNGEELGQNIELPSIAVASISPDLRGRILVVDDNQTNLDLLARQLTRKGHQVTTCLNTKLALEHLQESAFDIILLDVIMPDTNGYEFLKFLKVSPQFQFIPVIMISALDDFQQIVQCIQMGAEDYLPKPFDPILLTARIGASLERKRLRDQEVLYTQQVETLSALLEQELDRGRQMQKNFLPAQNLSKPGWEFESFFSPAKQLAGDFYDMFDLSNNTVGIVIADVCDKGVGAALFMGLFRSLIRIFSGQTLLDGLSFNRKSSAPIDANCDHINYHLILEAITLANNYVAINHGDTAMFATIFFGVLNLDTGNMSYINGGHEPVFVLDRDYRLKQTLMSTGPAVGMLPDLPFQVRETSLETGDSFFAYTDGVPEAKSITGKFFGSDRLKELLTQPQTSAKALVQTITEAVLEHIGKADQFDDITVVALKRLS</sequence>
<protein>
    <recommendedName>
        <fullName evidence="2">histidine kinase</fullName>
        <ecNumber evidence="2">2.7.13.3</ecNumber>
    </recommendedName>
</protein>
<keyword evidence="3" id="KW-0378">Hydrolase</keyword>
<dbReference type="InterPro" id="IPR036097">
    <property type="entry name" value="HisK_dim/P_sf"/>
</dbReference>
<dbReference type="PANTHER" id="PTHR43156">
    <property type="entry name" value="STAGE II SPORULATION PROTEIN E-RELATED"/>
    <property type="match status" value="1"/>
</dbReference>
<comment type="catalytic activity">
    <reaction evidence="1">
        <text>ATP + protein L-histidine = ADP + protein N-phospho-L-histidine.</text>
        <dbReference type="EC" id="2.7.13.3"/>
    </reaction>
</comment>
<dbReference type="Pfam" id="PF07228">
    <property type="entry name" value="SpoIIE"/>
    <property type="match status" value="1"/>
</dbReference>
<evidence type="ECO:0000256" key="1">
    <source>
        <dbReference type="ARBA" id="ARBA00000085"/>
    </source>
</evidence>
<evidence type="ECO:0000313" key="6">
    <source>
        <dbReference type="EMBL" id="TRU41528.1"/>
    </source>
</evidence>
<feature type="modified residue" description="4-aspartylphosphate" evidence="4">
    <location>
        <position position="233"/>
    </location>
</feature>
<gene>
    <name evidence="6" type="ORF">EWV92_03215</name>
</gene>
<evidence type="ECO:0000256" key="3">
    <source>
        <dbReference type="ARBA" id="ARBA00022801"/>
    </source>
</evidence>
<dbReference type="SMART" id="SM00448">
    <property type="entry name" value="REC"/>
    <property type="match status" value="1"/>
</dbReference>
<dbReference type="InterPro" id="IPR036457">
    <property type="entry name" value="PPM-type-like_dom_sf"/>
</dbReference>
<dbReference type="EMBL" id="SFBI01000035">
    <property type="protein sequence ID" value="TRU41528.1"/>
    <property type="molecule type" value="Genomic_DNA"/>
</dbReference>
<accession>A0A552F4A3</accession>
<evidence type="ECO:0000313" key="7">
    <source>
        <dbReference type="Proteomes" id="UP000317708"/>
    </source>
</evidence>
<dbReference type="Pfam" id="PF00512">
    <property type="entry name" value="HisKA"/>
    <property type="match status" value="1"/>
</dbReference>
<dbReference type="Gene3D" id="3.60.40.10">
    <property type="entry name" value="PPM-type phosphatase domain"/>
    <property type="match status" value="1"/>
</dbReference>
<evidence type="ECO:0000256" key="4">
    <source>
        <dbReference type="PROSITE-ProRule" id="PRU00169"/>
    </source>
</evidence>
<dbReference type="GO" id="GO:0016791">
    <property type="term" value="F:phosphatase activity"/>
    <property type="evidence" value="ECO:0007669"/>
    <property type="project" value="TreeGrafter"/>
</dbReference>
<dbReference type="PROSITE" id="PS50110">
    <property type="entry name" value="RESPONSE_REGULATORY"/>
    <property type="match status" value="1"/>
</dbReference>
<feature type="domain" description="Response regulatory" evidence="5">
    <location>
        <begin position="184"/>
        <end position="300"/>
    </location>
</feature>
<dbReference type="Gene3D" id="3.40.50.2300">
    <property type="match status" value="1"/>
</dbReference>
<dbReference type="SMART" id="SM00331">
    <property type="entry name" value="PP2C_SIG"/>
    <property type="match status" value="1"/>
</dbReference>
<dbReference type="CDD" id="cd00082">
    <property type="entry name" value="HisKA"/>
    <property type="match status" value="1"/>
</dbReference>
<dbReference type="InterPro" id="IPR001932">
    <property type="entry name" value="PPM-type_phosphatase-like_dom"/>
</dbReference>
<dbReference type="GO" id="GO:0000155">
    <property type="term" value="F:phosphorelay sensor kinase activity"/>
    <property type="evidence" value="ECO:0007669"/>
    <property type="project" value="InterPro"/>
</dbReference>
<dbReference type="SMART" id="SM00388">
    <property type="entry name" value="HisKA"/>
    <property type="match status" value="1"/>
</dbReference>
<comment type="caution">
    <text evidence="6">The sequence shown here is derived from an EMBL/GenBank/DDBJ whole genome shotgun (WGS) entry which is preliminary data.</text>
</comment>
<dbReference type="InterPro" id="IPR003661">
    <property type="entry name" value="HisK_dim/P_dom"/>
</dbReference>
<dbReference type="SUPFAM" id="SSF47384">
    <property type="entry name" value="Homodimeric domain of signal transducing histidine kinase"/>
    <property type="match status" value="1"/>
</dbReference>
<name>A0A552F4A3_MICAE</name>
<evidence type="ECO:0000256" key="2">
    <source>
        <dbReference type="ARBA" id="ARBA00012438"/>
    </source>
</evidence>
<dbReference type="InterPro" id="IPR001789">
    <property type="entry name" value="Sig_transdc_resp-reg_receiver"/>
</dbReference>
<dbReference type="SUPFAM" id="SSF81606">
    <property type="entry name" value="PP2C-like"/>
    <property type="match status" value="1"/>
</dbReference>
<organism evidence="6 7">
    <name type="scientific">Microcystis aeruginosa Ma_MB_S_20031200_S102</name>
    <dbReference type="NCBI Taxonomy" id="2486254"/>
    <lineage>
        <taxon>Bacteria</taxon>
        <taxon>Bacillati</taxon>
        <taxon>Cyanobacteriota</taxon>
        <taxon>Cyanophyceae</taxon>
        <taxon>Oscillatoriophycideae</taxon>
        <taxon>Chroococcales</taxon>
        <taxon>Microcystaceae</taxon>
        <taxon>Microcystis</taxon>
    </lineage>
</organism>
<dbReference type="PANTHER" id="PTHR43156:SF2">
    <property type="entry name" value="STAGE II SPORULATION PROTEIN E"/>
    <property type="match status" value="1"/>
</dbReference>
<dbReference type="Gene3D" id="1.10.287.130">
    <property type="match status" value="1"/>
</dbReference>
<dbReference type="EC" id="2.7.13.3" evidence="2"/>
<dbReference type="SUPFAM" id="SSF52172">
    <property type="entry name" value="CheY-like"/>
    <property type="match status" value="1"/>
</dbReference>
<keyword evidence="4" id="KW-0597">Phosphoprotein</keyword>